<name>A0AA49JER7_9BACT</name>
<proteinExistence type="predicted"/>
<organism evidence="2">
    <name type="scientific">Roseihalotalea indica</name>
    <dbReference type="NCBI Taxonomy" id="2867963"/>
    <lineage>
        <taxon>Bacteria</taxon>
        <taxon>Pseudomonadati</taxon>
        <taxon>Bacteroidota</taxon>
        <taxon>Cytophagia</taxon>
        <taxon>Cytophagales</taxon>
        <taxon>Catalimonadaceae</taxon>
        <taxon>Roseihalotalea</taxon>
    </lineage>
</organism>
<reference evidence="2" key="1">
    <citation type="journal article" date="2023" name="Comput. Struct. Biotechnol. J.">
        <title>Discovery of a novel marine Bacteroidetes with a rich repertoire of carbohydrate-active enzymes.</title>
        <authorList>
            <person name="Chen B."/>
            <person name="Liu G."/>
            <person name="Chen Q."/>
            <person name="Wang H."/>
            <person name="Liu L."/>
            <person name="Tang K."/>
        </authorList>
    </citation>
    <scope>NUCLEOTIDE SEQUENCE</scope>
    <source>
        <strain evidence="2">TK19036</strain>
    </source>
</reference>
<dbReference type="InterPro" id="IPR029044">
    <property type="entry name" value="Nucleotide-diphossugar_trans"/>
</dbReference>
<gene>
    <name evidence="2" type="ORF">K4G66_17675</name>
</gene>
<dbReference type="EMBL" id="CP120682">
    <property type="protein sequence ID" value="WKN34210.1"/>
    <property type="molecule type" value="Genomic_DNA"/>
</dbReference>
<reference evidence="2" key="2">
    <citation type="journal article" date="2024" name="Antonie Van Leeuwenhoek">
        <title>Roseihalotalea indica gen. nov., sp. nov., a halophilic Bacteroidetes from mesopelagic Southwest Indian Ocean with higher carbohydrate metabolic potential.</title>
        <authorList>
            <person name="Chen B."/>
            <person name="Zhang M."/>
            <person name="Lin D."/>
            <person name="Ye J."/>
            <person name="Tang K."/>
        </authorList>
    </citation>
    <scope>NUCLEOTIDE SEQUENCE</scope>
    <source>
        <strain evidence="2">TK19036</strain>
    </source>
</reference>
<protein>
    <submittedName>
        <fullName evidence="2">DUF4301 family protein</fullName>
    </submittedName>
</protein>
<evidence type="ECO:0000259" key="1">
    <source>
        <dbReference type="Pfam" id="PF14134"/>
    </source>
</evidence>
<sequence length="516" mass="58812">MFKDQDIAQLKQRGTDPDVAEQQIQNFKEGFPNLEIVKAATINDGILQVSDDLSANYVQQYETLAPTKRVVKFVPASGAASRMFKHLFQFQESYTGSDADYEALVSNPDQRDVFTFFKRINDFAFYEDLTATHQKQGMGLNEAILQRKYKEVLNSLLNEDAMNYGSLPKGLLKFHRYGTNSRTPVEEHLVEGANYARDQNNNVYLHFTVSPEHRKAFEQHIAAVKGHFEKHFGVRYYVTFSEQKPATDTIAVDMNNEPFREDNGEILFRPGGHGALIENLNDLDADIVFIKNIDNVVPDRLKEATFRNKKLLGGILLQYQQKIFEYLRFLDESEEISDEKLEEMREFVEDQLCVLPEQVFSTMDGAQKIVFLEEMLDRPIRVCGMVKNEGEPGGGPFWAVNPDGSTSLQIVESAQIDMDNPDQRATWENATHFNPVDIACSLKNHRGEKFDLTRYVNPKAGFISKKSKGGQVLKAQELPGLWNGSMSDWTTIFVEVPIVTFNPVKTVNDLLREQHQ</sequence>
<dbReference type="Pfam" id="PF14134">
    <property type="entry name" value="DUF4301"/>
    <property type="match status" value="1"/>
</dbReference>
<dbReference type="SUPFAM" id="SSF53448">
    <property type="entry name" value="Nucleotide-diphospho-sugar transferases"/>
    <property type="match status" value="1"/>
</dbReference>
<dbReference type="InterPro" id="IPR025393">
    <property type="entry name" value="DUF4301"/>
</dbReference>
<evidence type="ECO:0000313" key="2">
    <source>
        <dbReference type="EMBL" id="WKN34210.1"/>
    </source>
</evidence>
<feature type="domain" description="DUF4301" evidence="1">
    <location>
        <begin position="4"/>
        <end position="516"/>
    </location>
</feature>
<accession>A0AA49JER7</accession>
<dbReference type="AlphaFoldDB" id="A0AA49JER7"/>